<name>A0A2G9TY46_TELCI</name>
<dbReference type="GO" id="GO:0004301">
    <property type="term" value="F:epoxide hydrolase activity"/>
    <property type="evidence" value="ECO:0007669"/>
    <property type="project" value="TreeGrafter"/>
</dbReference>
<comment type="similarity">
    <text evidence="1">Belongs to the peptidase S33 family.</text>
</comment>
<dbReference type="Proteomes" id="UP000230423">
    <property type="component" value="Unassembled WGS sequence"/>
</dbReference>
<evidence type="ECO:0000256" key="2">
    <source>
        <dbReference type="ARBA" id="ARBA00022801"/>
    </source>
</evidence>
<evidence type="ECO:0000313" key="4">
    <source>
        <dbReference type="Proteomes" id="UP000230423"/>
    </source>
</evidence>
<protein>
    <submittedName>
        <fullName evidence="3">Uncharacterized protein</fullName>
    </submittedName>
</protein>
<accession>A0A2G9TY46</accession>
<dbReference type="EMBL" id="KZ351439">
    <property type="protein sequence ID" value="PIO62969.1"/>
    <property type="molecule type" value="Genomic_DNA"/>
</dbReference>
<gene>
    <name evidence="3" type="ORF">TELCIR_15450</name>
</gene>
<dbReference type="AlphaFoldDB" id="A0A2G9TY46"/>
<keyword evidence="2" id="KW-0378">Hydrolase</keyword>
<dbReference type="PANTHER" id="PTHR21661:SF16">
    <property type="entry name" value="EPOXIDE HYDROLASE"/>
    <property type="match status" value="1"/>
</dbReference>
<evidence type="ECO:0000313" key="3">
    <source>
        <dbReference type="EMBL" id="PIO62969.1"/>
    </source>
</evidence>
<dbReference type="PANTHER" id="PTHR21661">
    <property type="entry name" value="EPOXIDE HYDROLASE 1-RELATED"/>
    <property type="match status" value="1"/>
</dbReference>
<proteinExistence type="inferred from homology"/>
<keyword evidence="4" id="KW-1185">Reference proteome</keyword>
<dbReference type="SUPFAM" id="SSF53474">
    <property type="entry name" value="alpha/beta-Hydrolases"/>
    <property type="match status" value="1"/>
</dbReference>
<dbReference type="InterPro" id="IPR029058">
    <property type="entry name" value="AB_hydrolase_fold"/>
</dbReference>
<sequence length="214" mass="23566">MKNKRNTSVDGIKLELQIEELTTRMSGNFEVIPILTNPIRFGFDFGVKRPLLFDVIVPSLPGFVFSGKPSKTILGTEVAAMLSGLYPTRVRGVHLTNPIIHPQFSLKVSIKHHLENFFGFGSNELLMTQKFLKNKHDLVPLNDSTGSYHKTEPGTTASPVIFFSSITLSMAFATPSNVRSVPHAAAAITGCNQKNPSKEVDKCSVMYVTELSNE</sequence>
<dbReference type="OrthoDB" id="7130006at2759"/>
<evidence type="ECO:0000256" key="1">
    <source>
        <dbReference type="ARBA" id="ARBA00010088"/>
    </source>
</evidence>
<dbReference type="GO" id="GO:0097176">
    <property type="term" value="P:epoxide metabolic process"/>
    <property type="evidence" value="ECO:0007669"/>
    <property type="project" value="TreeGrafter"/>
</dbReference>
<reference evidence="3 4" key="1">
    <citation type="submission" date="2015-09" db="EMBL/GenBank/DDBJ databases">
        <title>Draft genome of the parasitic nematode Teladorsagia circumcincta isolate WARC Sus (inbred).</title>
        <authorList>
            <person name="Mitreva M."/>
        </authorList>
    </citation>
    <scope>NUCLEOTIDE SEQUENCE [LARGE SCALE GENOMIC DNA]</scope>
    <source>
        <strain evidence="3 4">S</strain>
    </source>
</reference>
<organism evidence="3 4">
    <name type="scientific">Teladorsagia circumcincta</name>
    <name type="common">Brown stomach worm</name>
    <name type="synonym">Ostertagia circumcincta</name>
    <dbReference type="NCBI Taxonomy" id="45464"/>
    <lineage>
        <taxon>Eukaryota</taxon>
        <taxon>Metazoa</taxon>
        <taxon>Ecdysozoa</taxon>
        <taxon>Nematoda</taxon>
        <taxon>Chromadorea</taxon>
        <taxon>Rhabditida</taxon>
        <taxon>Rhabditina</taxon>
        <taxon>Rhabditomorpha</taxon>
        <taxon>Strongyloidea</taxon>
        <taxon>Trichostrongylidae</taxon>
        <taxon>Teladorsagia</taxon>
    </lineage>
</organism>